<evidence type="ECO:0000313" key="5">
    <source>
        <dbReference type="EMBL" id="SNB81291.1"/>
    </source>
</evidence>
<evidence type="ECO:0008006" key="7">
    <source>
        <dbReference type="Google" id="ProtNLM"/>
    </source>
</evidence>
<accession>A0A238HI71</accession>
<evidence type="ECO:0000313" key="6">
    <source>
        <dbReference type="Proteomes" id="UP000215450"/>
    </source>
</evidence>
<dbReference type="AlphaFoldDB" id="A0A238HI71"/>
<proteinExistence type="predicted"/>
<feature type="chain" id="PRO_5015075215" description="Lipoprotein" evidence="3">
    <location>
        <begin position="26"/>
        <end position="97"/>
    </location>
</feature>
<sequence length="97" mass="10724">MKFLNTLFALFCALFVVGLGACALASVTSPAEFHAFAISLFAGMFFEFWIMAKVFNAIAYESTPPKSDETPSQPETDNHIQHAISHKETSDNHENKP</sequence>
<evidence type="ECO:0000256" key="1">
    <source>
        <dbReference type="SAM" id="MobiDB-lite"/>
    </source>
</evidence>
<keyword evidence="6" id="KW-1185">Reference proteome</keyword>
<dbReference type="STRING" id="1522312.GCA_900177895_01903"/>
<dbReference type="GeneID" id="83625993"/>
<evidence type="ECO:0000313" key="4">
    <source>
        <dbReference type="EMBL" id="SMQ13425.1"/>
    </source>
</evidence>
<dbReference type="PROSITE" id="PS51257">
    <property type="entry name" value="PROKAR_LIPOPROTEIN"/>
    <property type="match status" value="1"/>
</dbReference>
<feature type="region of interest" description="Disordered" evidence="1">
    <location>
        <begin position="63"/>
        <end position="97"/>
    </location>
</feature>
<reference evidence="5 6" key="2">
    <citation type="submission" date="2017-06" db="EMBL/GenBank/DDBJ databases">
        <authorList>
            <person name="Kim H.J."/>
            <person name="Triplett B.A."/>
        </authorList>
    </citation>
    <scope>NUCLEOTIDE SEQUENCE [LARGE SCALE GENOMIC DNA]</scope>
    <source>
        <strain evidence="5">Kingella_eburonensis</strain>
    </source>
</reference>
<feature type="signal peptide" evidence="3">
    <location>
        <begin position="1"/>
        <end position="25"/>
    </location>
</feature>
<keyword evidence="2" id="KW-1133">Transmembrane helix</keyword>
<dbReference type="EMBL" id="FXUV02000054">
    <property type="protein sequence ID" value="SNB81291.1"/>
    <property type="molecule type" value="Genomic_DNA"/>
</dbReference>
<feature type="compositionally biased region" description="Basic and acidic residues" evidence="1">
    <location>
        <begin position="76"/>
        <end position="97"/>
    </location>
</feature>
<gene>
    <name evidence="5" type="ORF">KEBURONENSIS_00468</name>
    <name evidence="4" type="ORF">KEBURONENSIS_00564</name>
</gene>
<evidence type="ECO:0000256" key="2">
    <source>
        <dbReference type="SAM" id="Phobius"/>
    </source>
</evidence>
<dbReference type="Proteomes" id="UP000215450">
    <property type="component" value="Unassembled WGS sequence"/>
</dbReference>
<feature type="transmembrane region" description="Helical" evidence="2">
    <location>
        <begin position="35"/>
        <end position="52"/>
    </location>
</feature>
<protein>
    <recommendedName>
        <fullName evidence="7">Lipoprotein</fullName>
    </recommendedName>
</protein>
<dbReference type="EMBL" id="FXUV01000063">
    <property type="protein sequence ID" value="SMQ13425.1"/>
    <property type="molecule type" value="Genomic_DNA"/>
</dbReference>
<evidence type="ECO:0000256" key="3">
    <source>
        <dbReference type="SAM" id="SignalP"/>
    </source>
</evidence>
<reference evidence="4" key="1">
    <citation type="submission" date="2017-05" db="EMBL/GenBank/DDBJ databases">
        <authorList>
            <person name="Song R."/>
            <person name="Chenine A.L."/>
            <person name="Ruprecht R.M."/>
        </authorList>
    </citation>
    <scope>NUCLEOTIDE SEQUENCE</scope>
    <source>
        <strain evidence="4">Kingella_eburonensis</strain>
    </source>
</reference>
<organism evidence="4">
    <name type="scientific">Kingella negevensis</name>
    <dbReference type="NCBI Taxonomy" id="1522312"/>
    <lineage>
        <taxon>Bacteria</taxon>
        <taxon>Pseudomonadati</taxon>
        <taxon>Pseudomonadota</taxon>
        <taxon>Betaproteobacteria</taxon>
        <taxon>Neisseriales</taxon>
        <taxon>Neisseriaceae</taxon>
        <taxon>Kingella</taxon>
    </lineage>
</organism>
<keyword evidence="2" id="KW-0812">Transmembrane</keyword>
<keyword evidence="3" id="KW-0732">Signal</keyword>
<keyword evidence="2" id="KW-0472">Membrane</keyword>
<name>A0A238HI71_9NEIS</name>
<dbReference type="RefSeq" id="WP_032136569.1">
    <property type="nucleotide sequence ID" value="NZ_CCNJ01000028.1"/>
</dbReference>